<protein>
    <submittedName>
        <fullName evidence="1">Uncharacterized protein</fullName>
    </submittedName>
</protein>
<evidence type="ECO:0000313" key="2">
    <source>
        <dbReference type="Proteomes" id="UP000029443"/>
    </source>
</evidence>
<sequence>MPQLTDQLQSFIYDLDKLIDRGSYDSELLALRRRIFELLSKKQAIEIKKATTRYHEAIECLSEAKESVTRCLGSLSSTAEMIDKVTKVVNAVQKLFD</sequence>
<dbReference type="RefSeq" id="WP_035245089.1">
    <property type="nucleotide sequence ID" value="NZ_ARXU01000002.1"/>
</dbReference>
<proteinExistence type="predicted"/>
<dbReference type="EMBL" id="ARXU01000002">
    <property type="protein sequence ID" value="KGD62383.1"/>
    <property type="molecule type" value="Genomic_DNA"/>
</dbReference>
<organism evidence="1 2">
    <name type="scientific">Alcanivorax jadensis T9</name>
    <dbReference type="NCBI Taxonomy" id="1177181"/>
    <lineage>
        <taxon>Bacteria</taxon>
        <taxon>Pseudomonadati</taxon>
        <taxon>Pseudomonadota</taxon>
        <taxon>Gammaproteobacteria</taxon>
        <taxon>Oceanospirillales</taxon>
        <taxon>Alcanivoracaceae</taxon>
        <taxon>Alcanivorax</taxon>
    </lineage>
</organism>
<name>A0ABR4WFQ3_9GAMM</name>
<dbReference type="Proteomes" id="UP000029443">
    <property type="component" value="Unassembled WGS sequence"/>
</dbReference>
<accession>A0ABR4WFQ3</accession>
<comment type="caution">
    <text evidence="1">The sequence shown here is derived from an EMBL/GenBank/DDBJ whole genome shotgun (WGS) entry which is preliminary data.</text>
</comment>
<gene>
    <name evidence="1" type="ORF">T9A_00674</name>
</gene>
<reference evidence="1 2" key="1">
    <citation type="submission" date="2012-09" db="EMBL/GenBank/DDBJ databases">
        <title>Genome Sequence of alkane-degrading Bacterium Alcanivorax jadensis T9.</title>
        <authorList>
            <person name="Lai Q."/>
            <person name="Shao Z."/>
        </authorList>
    </citation>
    <scope>NUCLEOTIDE SEQUENCE [LARGE SCALE GENOMIC DNA]</scope>
    <source>
        <strain evidence="1 2">T9</strain>
    </source>
</reference>
<keyword evidence="2" id="KW-1185">Reference proteome</keyword>
<evidence type="ECO:0000313" key="1">
    <source>
        <dbReference type="EMBL" id="KGD62383.1"/>
    </source>
</evidence>